<dbReference type="RefSeq" id="WP_255852347.1">
    <property type="nucleotide sequence ID" value="NZ_CP073347.1"/>
</dbReference>
<organism evidence="2 3">
    <name type="scientific">Marinobacterium rhizophilum</name>
    <dbReference type="NCBI Taxonomy" id="420402"/>
    <lineage>
        <taxon>Bacteria</taxon>
        <taxon>Pseudomonadati</taxon>
        <taxon>Pseudomonadota</taxon>
        <taxon>Gammaproteobacteria</taxon>
        <taxon>Oceanospirillales</taxon>
        <taxon>Oceanospirillaceae</taxon>
        <taxon>Marinobacterium</taxon>
    </lineage>
</organism>
<reference evidence="2" key="1">
    <citation type="submission" date="2021-04" db="EMBL/GenBank/DDBJ databases">
        <title>Oceanospirillales bacteria with DddD are important DMSP degraders in coastal seawater.</title>
        <authorList>
            <person name="Liu J."/>
        </authorList>
    </citation>
    <scope>NUCLEOTIDE SEQUENCE</scope>
    <source>
        <strain evidence="2">D13-1</strain>
    </source>
</reference>
<evidence type="ECO:0000313" key="2">
    <source>
        <dbReference type="EMBL" id="UTW10311.1"/>
    </source>
</evidence>
<evidence type="ECO:0008006" key="4">
    <source>
        <dbReference type="Google" id="ProtNLM"/>
    </source>
</evidence>
<gene>
    <name evidence="2" type="ORF">KDW95_13475</name>
</gene>
<feature type="signal peptide" evidence="1">
    <location>
        <begin position="1"/>
        <end position="18"/>
    </location>
</feature>
<dbReference type="EMBL" id="CP073347">
    <property type="protein sequence ID" value="UTW10311.1"/>
    <property type="molecule type" value="Genomic_DNA"/>
</dbReference>
<sequence length="129" mass="14237">MRILTLLAVALTVTGCLALETKKEDFYTLDTRYLELCRGSSNNCVELALVAPGIVFADPIEEAYAAQITAPNYPLSLAKMMLKPADASYSAKAADDSGRFYLLPVNDKTNVAWDTLNSIHDWIYPDEND</sequence>
<protein>
    <recommendedName>
        <fullName evidence="4">Lipoprotein</fullName>
    </recommendedName>
</protein>
<name>A0ABY5HH64_9GAMM</name>
<proteinExistence type="predicted"/>
<dbReference type="PROSITE" id="PS51257">
    <property type="entry name" value="PROKAR_LIPOPROTEIN"/>
    <property type="match status" value="1"/>
</dbReference>
<dbReference type="Proteomes" id="UP001058461">
    <property type="component" value="Chromosome"/>
</dbReference>
<feature type="chain" id="PRO_5045936219" description="Lipoprotein" evidence="1">
    <location>
        <begin position="19"/>
        <end position="129"/>
    </location>
</feature>
<keyword evidence="3" id="KW-1185">Reference proteome</keyword>
<keyword evidence="1" id="KW-0732">Signal</keyword>
<accession>A0ABY5HH64</accession>
<evidence type="ECO:0000313" key="3">
    <source>
        <dbReference type="Proteomes" id="UP001058461"/>
    </source>
</evidence>
<evidence type="ECO:0000256" key="1">
    <source>
        <dbReference type="SAM" id="SignalP"/>
    </source>
</evidence>